<proteinExistence type="inferred from homology"/>
<dbReference type="PANTHER" id="PTHR20531">
    <property type="entry name" value="N-ALPHA-ACETYLTRANSFERASE 40"/>
    <property type="match status" value="1"/>
</dbReference>
<comment type="catalytic activity">
    <reaction evidence="10">
        <text>N-terminal L-seryl-[histone H2A] + acetyl-CoA = N-terminal N(alpha)-acetyl-L-seryl-[histone H2A] + CoA + H(+)</text>
        <dbReference type="Rhea" id="RHEA:50600"/>
        <dbReference type="Rhea" id="RHEA-COMP:12742"/>
        <dbReference type="Rhea" id="RHEA-COMP:12744"/>
        <dbReference type="ChEBI" id="CHEBI:15378"/>
        <dbReference type="ChEBI" id="CHEBI:57287"/>
        <dbReference type="ChEBI" id="CHEBI:57288"/>
        <dbReference type="ChEBI" id="CHEBI:64738"/>
        <dbReference type="ChEBI" id="CHEBI:83690"/>
        <dbReference type="EC" id="2.3.1.257"/>
    </reaction>
</comment>
<evidence type="ECO:0000256" key="2">
    <source>
        <dbReference type="ARBA" id="ARBA00004496"/>
    </source>
</evidence>
<protein>
    <recommendedName>
        <fullName evidence="5">N-alpha-acetyltransferase 40</fullName>
        <ecNumber evidence="4">2.3.1.257</ecNumber>
    </recommendedName>
</protein>
<comment type="subcellular location">
    <subcellularLocation>
        <location evidence="2">Cytoplasm</location>
    </subcellularLocation>
    <subcellularLocation>
        <location evidence="1">Nucleus</location>
    </subcellularLocation>
</comment>
<evidence type="ECO:0000259" key="12">
    <source>
        <dbReference type="PROSITE" id="PS51186"/>
    </source>
</evidence>
<comment type="similarity">
    <text evidence="3">Belongs to the acetyltransferase family. NAA40 subfamily.</text>
</comment>
<dbReference type="EC" id="2.3.1.257" evidence="4"/>
<dbReference type="Pfam" id="PF00583">
    <property type="entry name" value="Acetyltransf_1"/>
    <property type="match status" value="1"/>
</dbReference>
<accession>A0ABN7SRD3</accession>
<keyword evidence="14" id="KW-1185">Reference proteome</keyword>
<evidence type="ECO:0000256" key="8">
    <source>
        <dbReference type="ARBA" id="ARBA00023242"/>
    </source>
</evidence>
<organism evidence="13 14">
    <name type="scientific">Oikopleura dioica</name>
    <name type="common">Tunicate</name>
    <dbReference type="NCBI Taxonomy" id="34765"/>
    <lineage>
        <taxon>Eukaryota</taxon>
        <taxon>Metazoa</taxon>
        <taxon>Chordata</taxon>
        <taxon>Tunicata</taxon>
        <taxon>Appendicularia</taxon>
        <taxon>Copelata</taxon>
        <taxon>Oikopleuridae</taxon>
        <taxon>Oikopleura</taxon>
    </lineage>
</organism>
<evidence type="ECO:0000256" key="4">
    <source>
        <dbReference type="ARBA" id="ARBA00012950"/>
    </source>
</evidence>
<feature type="domain" description="N-acetyltransferase" evidence="12">
    <location>
        <begin position="50"/>
        <end position="204"/>
    </location>
</feature>
<dbReference type="PANTHER" id="PTHR20531:SF1">
    <property type="entry name" value="N-ALPHA-ACETYLTRANSFERASE 40"/>
    <property type="match status" value="1"/>
</dbReference>
<keyword evidence="7" id="KW-0808">Transferase</keyword>
<keyword evidence="6" id="KW-0963">Cytoplasm</keyword>
<dbReference type="InterPro" id="IPR000182">
    <property type="entry name" value="GNAT_dom"/>
</dbReference>
<keyword evidence="9" id="KW-0012">Acyltransferase</keyword>
<evidence type="ECO:0000256" key="10">
    <source>
        <dbReference type="ARBA" id="ARBA00047821"/>
    </source>
</evidence>
<evidence type="ECO:0000313" key="13">
    <source>
        <dbReference type="EMBL" id="CAG5105899.1"/>
    </source>
</evidence>
<dbReference type="Proteomes" id="UP001158576">
    <property type="component" value="Chromosome 1"/>
</dbReference>
<name>A0ABN7SRD3_OIKDI</name>
<evidence type="ECO:0000313" key="14">
    <source>
        <dbReference type="Proteomes" id="UP001158576"/>
    </source>
</evidence>
<evidence type="ECO:0000256" key="7">
    <source>
        <dbReference type="ARBA" id="ARBA00022679"/>
    </source>
</evidence>
<dbReference type="InterPro" id="IPR016181">
    <property type="entry name" value="Acyl_CoA_acyltransferase"/>
</dbReference>
<evidence type="ECO:0000256" key="3">
    <source>
        <dbReference type="ARBA" id="ARBA00008870"/>
    </source>
</evidence>
<evidence type="ECO:0000256" key="6">
    <source>
        <dbReference type="ARBA" id="ARBA00022490"/>
    </source>
</evidence>
<dbReference type="PROSITE" id="PS51186">
    <property type="entry name" value="GNAT"/>
    <property type="match status" value="1"/>
</dbReference>
<gene>
    <name evidence="13" type="ORF">OKIOD_LOCUS11315</name>
</gene>
<evidence type="ECO:0000256" key="1">
    <source>
        <dbReference type="ARBA" id="ARBA00004123"/>
    </source>
</evidence>
<sequence length="204" mass="23612">MVKKTGKPGNSTRAKALVSMAQQASQKYLEEIDVNMGDGYSLVYEKPSEESINYAFELTKQNMQELYEQAPEWGWHDDEKMKEIKSAKQHTLFVHHEGQRRGICCLRWLTENNEPVLYLYEIQLEASACRFGLGTKIMTLVEKLASKSRMQKVVLTVLINNVAAVEFYRKLNYTNNEKLDKTFSYRILSKKIKPDGDVELKYQA</sequence>
<comment type="catalytic activity">
    <reaction evidence="11">
        <text>N-terminal L-seryl-[histone H4] + acetyl-CoA = N-terminal N(alpha)-acetyl-L-seryl-[histone H4] + CoA + H(+)</text>
        <dbReference type="Rhea" id="RHEA:50596"/>
        <dbReference type="Rhea" id="RHEA-COMP:12740"/>
        <dbReference type="Rhea" id="RHEA-COMP:12743"/>
        <dbReference type="ChEBI" id="CHEBI:15378"/>
        <dbReference type="ChEBI" id="CHEBI:57287"/>
        <dbReference type="ChEBI" id="CHEBI:57288"/>
        <dbReference type="ChEBI" id="CHEBI:64738"/>
        <dbReference type="ChEBI" id="CHEBI:83690"/>
        <dbReference type="EC" id="2.3.1.257"/>
    </reaction>
</comment>
<keyword evidence="8" id="KW-0539">Nucleus</keyword>
<dbReference type="Gene3D" id="3.40.630.30">
    <property type="match status" value="1"/>
</dbReference>
<evidence type="ECO:0000256" key="5">
    <source>
        <dbReference type="ARBA" id="ARBA00015043"/>
    </source>
</evidence>
<evidence type="ECO:0000256" key="9">
    <source>
        <dbReference type="ARBA" id="ARBA00023315"/>
    </source>
</evidence>
<evidence type="ECO:0000256" key="11">
    <source>
        <dbReference type="ARBA" id="ARBA00049524"/>
    </source>
</evidence>
<dbReference type="SUPFAM" id="SSF55729">
    <property type="entry name" value="Acyl-CoA N-acyltransferases (Nat)"/>
    <property type="match status" value="1"/>
</dbReference>
<reference evidence="13 14" key="1">
    <citation type="submission" date="2021-04" db="EMBL/GenBank/DDBJ databases">
        <authorList>
            <person name="Bliznina A."/>
        </authorList>
    </citation>
    <scope>NUCLEOTIDE SEQUENCE [LARGE SCALE GENOMIC DNA]</scope>
</reference>
<dbReference type="InterPro" id="IPR039949">
    <property type="entry name" value="NAA40"/>
</dbReference>
<dbReference type="EMBL" id="OU015566">
    <property type="protein sequence ID" value="CAG5105899.1"/>
    <property type="molecule type" value="Genomic_DNA"/>
</dbReference>